<gene>
    <name evidence="1" type="ORF">BamMEX5DRAFT_4220</name>
</gene>
<proteinExistence type="predicted"/>
<sequence>MTQMMLTMRAAFAAPVMRTPAELARRIVGFAIVIGGAAELIAQALHALAPIVSSAGG</sequence>
<accession>B1T8V4</accession>
<dbReference type="Proteomes" id="UP000004814">
    <property type="component" value="Unassembled WGS sequence"/>
</dbReference>
<dbReference type="PATRIC" id="fig|396597.7.peg.3622"/>
<organism evidence="1 2">
    <name type="scientific">Burkholderia ambifaria MEX-5</name>
    <dbReference type="NCBI Taxonomy" id="396597"/>
    <lineage>
        <taxon>Bacteria</taxon>
        <taxon>Pseudomonadati</taxon>
        <taxon>Pseudomonadota</taxon>
        <taxon>Betaproteobacteria</taxon>
        <taxon>Burkholderiales</taxon>
        <taxon>Burkholderiaceae</taxon>
        <taxon>Burkholderia</taxon>
        <taxon>Burkholderia cepacia complex</taxon>
    </lineage>
</organism>
<reference evidence="1 2" key="1">
    <citation type="submission" date="2008-03" db="EMBL/GenBank/DDBJ databases">
        <title>Sequencing of the draft genome and assembly of Burkholderia ambifaria MEX-5.</title>
        <authorList>
            <consortium name="US DOE Joint Genome Institute (JGI-PGF)"/>
            <person name="Copeland A."/>
            <person name="Lucas S."/>
            <person name="Lapidus A."/>
            <person name="Glavina del Rio T."/>
            <person name="Dalin E."/>
            <person name="Tice H."/>
            <person name="Bruce D."/>
            <person name="Goodwin L."/>
            <person name="Pitluck S."/>
            <person name="Larimer F."/>
            <person name="Land M.L."/>
            <person name="Hauser L."/>
            <person name="Tiedje J."/>
            <person name="Richardson P."/>
        </authorList>
    </citation>
    <scope>NUCLEOTIDE SEQUENCE [LARGE SCALE GENOMIC DNA]</scope>
    <source>
        <strain evidence="1 2">MEX-5</strain>
    </source>
</reference>
<evidence type="ECO:0000313" key="2">
    <source>
        <dbReference type="Proteomes" id="UP000004814"/>
    </source>
</evidence>
<evidence type="ECO:0000313" key="1">
    <source>
        <dbReference type="EMBL" id="EDT40008.1"/>
    </source>
</evidence>
<name>B1T8V4_9BURK</name>
<dbReference type="AlphaFoldDB" id="B1T8V4"/>
<dbReference type="RefSeq" id="WP_006760050.1">
    <property type="nucleotide sequence ID" value="NZ_ABLK01000152.1"/>
</dbReference>
<comment type="caution">
    <text evidence="1">The sequence shown here is derived from an EMBL/GenBank/DDBJ whole genome shotgun (WGS) entry which is preliminary data.</text>
</comment>
<dbReference type="EMBL" id="ABLK01000152">
    <property type="protein sequence ID" value="EDT40008.1"/>
    <property type="molecule type" value="Genomic_DNA"/>
</dbReference>
<protein>
    <submittedName>
        <fullName evidence="1">Uncharacterized protein</fullName>
    </submittedName>
</protein>